<feature type="compositionally biased region" description="Low complexity" evidence="1">
    <location>
        <begin position="109"/>
        <end position="144"/>
    </location>
</feature>
<evidence type="ECO:0000313" key="3">
    <source>
        <dbReference type="Proteomes" id="UP000807306"/>
    </source>
</evidence>
<feature type="region of interest" description="Disordered" evidence="1">
    <location>
        <begin position="501"/>
        <end position="560"/>
    </location>
</feature>
<feature type="compositionally biased region" description="Polar residues" evidence="1">
    <location>
        <begin position="686"/>
        <end position="698"/>
    </location>
</feature>
<evidence type="ECO:0000313" key="2">
    <source>
        <dbReference type="EMBL" id="KAF9525346.1"/>
    </source>
</evidence>
<dbReference type="Proteomes" id="UP000807306">
    <property type="component" value="Unassembled WGS sequence"/>
</dbReference>
<accession>A0A9P6JLN1</accession>
<feature type="region of interest" description="Disordered" evidence="1">
    <location>
        <begin position="1"/>
        <end position="182"/>
    </location>
</feature>
<organism evidence="2 3">
    <name type="scientific">Crepidotus variabilis</name>
    <dbReference type="NCBI Taxonomy" id="179855"/>
    <lineage>
        <taxon>Eukaryota</taxon>
        <taxon>Fungi</taxon>
        <taxon>Dikarya</taxon>
        <taxon>Basidiomycota</taxon>
        <taxon>Agaricomycotina</taxon>
        <taxon>Agaricomycetes</taxon>
        <taxon>Agaricomycetidae</taxon>
        <taxon>Agaricales</taxon>
        <taxon>Agaricineae</taxon>
        <taxon>Crepidotaceae</taxon>
        <taxon>Crepidotus</taxon>
    </lineage>
</organism>
<evidence type="ECO:0000256" key="1">
    <source>
        <dbReference type="SAM" id="MobiDB-lite"/>
    </source>
</evidence>
<gene>
    <name evidence="2" type="ORF">CPB83DRAFT_909233</name>
</gene>
<name>A0A9P6JLN1_9AGAR</name>
<proteinExistence type="predicted"/>
<dbReference type="OrthoDB" id="2591449at2759"/>
<reference evidence="2" key="1">
    <citation type="submission" date="2020-11" db="EMBL/GenBank/DDBJ databases">
        <authorList>
            <consortium name="DOE Joint Genome Institute"/>
            <person name="Ahrendt S."/>
            <person name="Riley R."/>
            <person name="Andreopoulos W."/>
            <person name="Labutti K."/>
            <person name="Pangilinan J."/>
            <person name="Ruiz-Duenas F.J."/>
            <person name="Barrasa J.M."/>
            <person name="Sanchez-Garcia M."/>
            <person name="Camarero S."/>
            <person name="Miyauchi S."/>
            <person name="Serrano A."/>
            <person name="Linde D."/>
            <person name="Babiker R."/>
            <person name="Drula E."/>
            <person name="Ayuso-Fernandez I."/>
            <person name="Pacheco R."/>
            <person name="Padilla G."/>
            <person name="Ferreira P."/>
            <person name="Barriuso J."/>
            <person name="Kellner H."/>
            <person name="Castanera R."/>
            <person name="Alfaro M."/>
            <person name="Ramirez L."/>
            <person name="Pisabarro A.G."/>
            <person name="Kuo A."/>
            <person name="Tritt A."/>
            <person name="Lipzen A."/>
            <person name="He G."/>
            <person name="Yan M."/>
            <person name="Ng V."/>
            <person name="Cullen D."/>
            <person name="Martin F."/>
            <person name="Rosso M.-N."/>
            <person name="Henrissat B."/>
            <person name="Hibbett D."/>
            <person name="Martinez A.T."/>
            <person name="Grigoriev I.V."/>
        </authorList>
    </citation>
    <scope>NUCLEOTIDE SEQUENCE</scope>
    <source>
        <strain evidence="2">CBS 506.95</strain>
    </source>
</reference>
<keyword evidence="3" id="KW-1185">Reference proteome</keyword>
<protein>
    <submittedName>
        <fullName evidence="2">Uncharacterized protein</fullName>
    </submittedName>
</protein>
<sequence>MAATVARPRLSARRGSNAAPDPFNAHANVNLNPNRSSSSVLTIVRVPSSTPASTPTAHEPPSSPALSRRGQLHHRRVGSGNSTSSEHGQAAPPPGRLSFAFSSFGGSNPRPSSPTTAGPSSPTSSPRLRPSSPHQSASSFSSKPRLTPDQLVDLARQATRAHAQGHTPATSPGIGAHHSPVQKTQPLPAAEAATFTPLPFDIYLPFIDRPSEVASLITSPPDAKLFTLLAQTFRGRGTPSVDSPNPMESDKLVDLPRDPIHWTYNQLIYHLTRIDRDIVPDFIWAIAARKCILSHSELIWERIKGALGVPPELDVDYDFLEDDEESPDIGGHAQLEASGEDWEQAIMDSPVYSRVKQSPERSTSVGIEDKLGGLQGSISVNTIAPTPQNTLDDLNMGGLVMSPMVDGYQDEDEAFVSIEPLISPPLNAFNSASSSNPPPLSLPGAHSVDGLGDIAEGAEEEEEEEDNDVTKNAPKEEANEAEDPDLILPSQIHGLRIATGPIHATSPSMGASHSSATTPAVDASSPPTEMRGLPSRTHSRTSSFSSIGPFQRSESTGNLSNSWTAAANASYAASVFGGSEAGDSSSGLDYMSDGDRPAGNPLFVSNFARLNHVPSIRANNPSTRPPHYVPHARYISTAPFHGPSLANRPGKVRAYSHGNSTHGLHRPGNAKRQSWGAVDAEEVGQAKNQTDGRASIET</sequence>
<feature type="compositionally biased region" description="Polar residues" evidence="1">
    <location>
        <begin position="505"/>
        <end position="518"/>
    </location>
</feature>
<feature type="region of interest" description="Disordered" evidence="1">
    <location>
        <begin position="429"/>
        <end position="486"/>
    </location>
</feature>
<dbReference type="EMBL" id="MU157885">
    <property type="protein sequence ID" value="KAF9525346.1"/>
    <property type="molecule type" value="Genomic_DNA"/>
</dbReference>
<dbReference type="AlphaFoldDB" id="A0A9P6JLN1"/>
<feature type="compositionally biased region" description="Acidic residues" evidence="1">
    <location>
        <begin position="456"/>
        <end position="467"/>
    </location>
</feature>
<feature type="compositionally biased region" description="Polar residues" evidence="1">
    <location>
        <begin position="27"/>
        <end position="56"/>
    </location>
</feature>
<comment type="caution">
    <text evidence="2">The sequence shown here is derived from an EMBL/GenBank/DDBJ whole genome shotgun (WGS) entry which is preliminary data.</text>
</comment>
<feature type="region of interest" description="Disordered" evidence="1">
    <location>
        <begin position="646"/>
        <end position="698"/>
    </location>
</feature>